<dbReference type="Proteomes" id="UP000313988">
    <property type="component" value="Unassembled WGS sequence"/>
</dbReference>
<evidence type="ECO:0000313" key="2">
    <source>
        <dbReference type="EMBL" id="MBB6016763.1"/>
    </source>
</evidence>
<keyword evidence="1" id="KW-0812">Transmembrane</keyword>
<evidence type="ECO:0000256" key="1">
    <source>
        <dbReference type="SAM" id="Phobius"/>
    </source>
</evidence>
<feature type="transmembrane region" description="Helical" evidence="1">
    <location>
        <begin position="34"/>
        <end position="56"/>
    </location>
</feature>
<dbReference type="OrthoDB" id="10001189at2"/>
<proteinExistence type="predicted"/>
<keyword evidence="1" id="KW-0472">Membrane</keyword>
<keyword evidence="5" id="KW-1185">Reference proteome</keyword>
<dbReference type="SUPFAM" id="SSF55781">
    <property type="entry name" value="GAF domain-like"/>
    <property type="match status" value="1"/>
</dbReference>
<evidence type="ECO:0008006" key="6">
    <source>
        <dbReference type="Google" id="ProtNLM"/>
    </source>
</evidence>
<reference evidence="3 4" key="1">
    <citation type="submission" date="2019-06" db="EMBL/GenBank/DDBJ databases">
        <title>Genome sequence of Deinococcus radiopugnans ATCC 19172.</title>
        <authorList>
            <person name="Maclea K.S."/>
            <person name="Maynard C.R."/>
        </authorList>
    </citation>
    <scope>NUCLEOTIDE SEQUENCE [LARGE SCALE GENOMIC DNA]</scope>
    <source>
        <strain evidence="3 4">ATCC 19172</strain>
    </source>
</reference>
<dbReference type="EMBL" id="VDMO01000005">
    <property type="protein sequence ID" value="TNM71943.1"/>
    <property type="molecule type" value="Genomic_DNA"/>
</dbReference>
<feature type="transmembrane region" description="Helical" evidence="1">
    <location>
        <begin position="62"/>
        <end position="82"/>
    </location>
</feature>
<dbReference type="EMBL" id="JACHEW010000009">
    <property type="protein sequence ID" value="MBB6016763.1"/>
    <property type="molecule type" value="Genomic_DNA"/>
</dbReference>
<comment type="caution">
    <text evidence="3">The sequence shown here is derived from an EMBL/GenBank/DDBJ whole genome shotgun (WGS) entry which is preliminary data.</text>
</comment>
<keyword evidence="1" id="KW-1133">Transmembrane helix</keyword>
<name>A0A5C4Y8N5_9DEIO</name>
<dbReference type="RefSeq" id="WP_139401639.1">
    <property type="nucleotide sequence ID" value="NZ_JACHEW010000009.1"/>
</dbReference>
<accession>A0A5C4Y8N5</accession>
<evidence type="ECO:0000313" key="5">
    <source>
        <dbReference type="Proteomes" id="UP000629870"/>
    </source>
</evidence>
<gene>
    <name evidence="3" type="ORF">FHR04_06135</name>
    <name evidence="2" type="ORF">HNQ04_002018</name>
</gene>
<sequence length="317" mass="34851">MADAAPEESPQGWWDGFLSMTQQGPRRRRFTSNIISIGNFLPPVILVLVSLGAALFKIPTQTPWIIGLGLFIAVFAGFTKLLKDGLELREKAQKKRLEEELAAARAGDEEAALEIATSASLKVFGYWKEVSRHHEDGMENANRQLREGMHFNLDERGNTDAIDSYLRAVIAVFEAFYEDAPESFTANLMVPSADCNQLWLVKIEPGGGGRSNNIPRAIEVGDEAWGAAEAFQTKQIVYTEDVQQYGNSGERGYLSVVNIPVLGSQGQVVALVNIDSPQISTFGSIDRVKGAAGYCRPILSSLSLCLNDPRLFKEVRQ</sequence>
<dbReference type="AlphaFoldDB" id="A0A5C4Y8N5"/>
<reference evidence="2 5" key="2">
    <citation type="submission" date="2020-08" db="EMBL/GenBank/DDBJ databases">
        <title>Genomic Encyclopedia of Type Strains, Phase IV (KMG-IV): sequencing the most valuable type-strain genomes for metagenomic binning, comparative biology and taxonomic classification.</title>
        <authorList>
            <person name="Goeker M."/>
        </authorList>
    </citation>
    <scope>NUCLEOTIDE SEQUENCE [LARGE SCALE GENOMIC DNA]</scope>
    <source>
        <strain evidence="2 5">DSM 12027</strain>
    </source>
</reference>
<organism evidence="3 4">
    <name type="scientific">Deinococcus radiopugnans ATCC 19172</name>
    <dbReference type="NCBI Taxonomy" id="585398"/>
    <lineage>
        <taxon>Bacteria</taxon>
        <taxon>Thermotogati</taxon>
        <taxon>Deinococcota</taxon>
        <taxon>Deinococci</taxon>
        <taxon>Deinococcales</taxon>
        <taxon>Deinococcaceae</taxon>
        <taxon>Deinococcus</taxon>
    </lineage>
</organism>
<protein>
    <recommendedName>
        <fullName evidence="6">GAF domain-containing protein</fullName>
    </recommendedName>
</protein>
<evidence type="ECO:0000313" key="4">
    <source>
        <dbReference type="Proteomes" id="UP000313988"/>
    </source>
</evidence>
<dbReference type="Proteomes" id="UP000629870">
    <property type="component" value="Unassembled WGS sequence"/>
</dbReference>
<evidence type="ECO:0000313" key="3">
    <source>
        <dbReference type="EMBL" id="TNM71943.1"/>
    </source>
</evidence>